<dbReference type="RefSeq" id="XP_008484201.1">
    <property type="nucleotide sequence ID" value="XM_008485979.2"/>
</dbReference>
<keyword evidence="2" id="KW-0732">Signal</keyword>
<evidence type="ECO:0000256" key="1">
    <source>
        <dbReference type="SAM" id="MobiDB-lite"/>
    </source>
</evidence>
<evidence type="ECO:0000256" key="2">
    <source>
        <dbReference type="SAM" id="SignalP"/>
    </source>
</evidence>
<reference evidence="4" key="1">
    <citation type="submission" date="2025-08" db="UniProtKB">
        <authorList>
            <consortium name="RefSeq"/>
        </authorList>
    </citation>
    <scope>IDENTIFICATION</scope>
</reference>
<dbReference type="GeneID" id="103520882"/>
<protein>
    <submittedName>
        <fullName evidence="4">Uncharacterized protein LOC103520882</fullName>
    </submittedName>
</protein>
<feature type="signal peptide" evidence="2">
    <location>
        <begin position="1"/>
        <end position="19"/>
    </location>
</feature>
<keyword evidence="3" id="KW-1185">Reference proteome</keyword>
<proteinExistence type="predicted"/>
<evidence type="ECO:0000313" key="3">
    <source>
        <dbReference type="Proteomes" id="UP000079169"/>
    </source>
</evidence>
<dbReference type="Proteomes" id="UP000079169">
    <property type="component" value="Unplaced"/>
</dbReference>
<feature type="region of interest" description="Disordered" evidence="1">
    <location>
        <begin position="302"/>
        <end position="336"/>
    </location>
</feature>
<name>A0A1S3DLB9_DIACI</name>
<gene>
    <name evidence="4" type="primary">LOC103520882</name>
</gene>
<evidence type="ECO:0000313" key="4">
    <source>
        <dbReference type="RefSeq" id="XP_008484201.1"/>
    </source>
</evidence>
<dbReference type="KEGG" id="dci:103520882"/>
<dbReference type="AlphaFoldDB" id="A0A1S3DLB9"/>
<sequence>MKSILFPATFFLLLSAAEGLSFPAFRLPRPFKPKVSERPPNEVLEICWGDKKLSIAPRRLPTLIEYFRVCTNAVYVLSPAEEPLMLSILRNKIYNALPDVNKAYLYSVVSYDEVRGVEYALSNVENLMTEKGIPLAESKDARWLKIHTNATRTPDAPEPNPCKDLVVLDGVDKVTNQSIKFIPTPYQDDLVKPQYMAIPFSKHFLYEINSRDSVGVLRRYYTLSEQCLATFSAKDVARFKENLYEVILAKFLPVVKENPHRIIPAYGGILAILTDLMECLGNSTSEADSGLATNIQFKPVVSSRNKKVKGKSSSGPGEGEKKKNSKGNKIMKEGER</sequence>
<dbReference type="PaxDb" id="121845-A0A1S3DLB9"/>
<organism evidence="3 4">
    <name type="scientific">Diaphorina citri</name>
    <name type="common">Asian citrus psyllid</name>
    <dbReference type="NCBI Taxonomy" id="121845"/>
    <lineage>
        <taxon>Eukaryota</taxon>
        <taxon>Metazoa</taxon>
        <taxon>Ecdysozoa</taxon>
        <taxon>Arthropoda</taxon>
        <taxon>Hexapoda</taxon>
        <taxon>Insecta</taxon>
        <taxon>Pterygota</taxon>
        <taxon>Neoptera</taxon>
        <taxon>Paraneoptera</taxon>
        <taxon>Hemiptera</taxon>
        <taxon>Sternorrhyncha</taxon>
        <taxon>Psylloidea</taxon>
        <taxon>Psyllidae</taxon>
        <taxon>Diaphorininae</taxon>
        <taxon>Diaphorina</taxon>
    </lineage>
</organism>
<feature type="chain" id="PRO_5010189692" evidence="2">
    <location>
        <begin position="20"/>
        <end position="336"/>
    </location>
</feature>
<accession>A0A1S3DLB9</accession>